<sequence length="204" mass="22258">MNFRQTLRQSLAQLSMMAIGASLLLGCTSPVVSSADANSPEATRAPNTNSSRSTKVVESDRAQTEGESVPTLRTNGQYLPISAATEIGGQRIQLEVARTPQEQSKGLMHRPPLPDDRGMLFVFDPPRPVQFWMKNTPSPLDMVFLRNGEVQAIVENALPCEADPCPTYGPDRSVVIDHVIELRSGRAAELGLTTGDRIVIEFLE</sequence>
<dbReference type="Proteomes" id="UP001163152">
    <property type="component" value="Chromosome"/>
</dbReference>
<keyword evidence="2" id="KW-0732">Signal</keyword>
<dbReference type="Gene3D" id="2.60.120.1140">
    <property type="entry name" value="Protein of unknown function DUF192"/>
    <property type="match status" value="1"/>
</dbReference>
<feature type="compositionally biased region" description="Basic and acidic residues" evidence="1">
    <location>
        <begin position="55"/>
        <end position="64"/>
    </location>
</feature>
<dbReference type="PANTHER" id="PTHR37953:SF1">
    <property type="entry name" value="UPF0127 PROTEIN MJ1496"/>
    <property type="match status" value="1"/>
</dbReference>
<evidence type="ECO:0000256" key="1">
    <source>
        <dbReference type="SAM" id="MobiDB-lite"/>
    </source>
</evidence>
<accession>A0A9E8ZF64</accession>
<name>A0A9E8ZF64_9CYAN</name>
<gene>
    <name evidence="3" type="ORF">OXH18_09725</name>
</gene>
<feature type="chain" id="PRO_5039328318" evidence="2">
    <location>
        <begin position="35"/>
        <end position="204"/>
    </location>
</feature>
<feature type="compositionally biased region" description="Polar residues" evidence="1">
    <location>
        <begin position="32"/>
        <end position="54"/>
    </location>
</feature>
<dbReference type="InterPro" id="IPR038695">
    <property type="entry name" value="Saro_0823-like_sf"/>
</dbReference>
<dbReference type="PANTHER" id="PTHR37953">
    <property type="entry name" value="UPF0127 PROTEIN MJ1496"/>
    <property type="match status" value="1"/>
</dbReference>
<proteinExistence type="predicted"/>
<keyword evidence="4" id="KW-1185">Reference proteome</keyword>
<reference evidence="3" key="1">
    <citation type="submission" date="2022-12" db="EMBL/GenBank/DDBJ databases">
        <title>Polyphasic identification of a Novel Hot-Spring Cyanobacterium Ocullathermofonsia sinensis gen nov. sp. nov. and Genomic Insights on its Adaptations to the Thermal Habitat.</title>
        <authorList>
            <person name="Daroch M."/>
            <person name="Tang J."/>
            <person name="Jiang Y."/>
        </authorList>
    </citation>
    <scope>NUCLEOTIDE SEQUENCE</scope>
    <source>
        <strain evidence="3">PKUAC-SCTA174</strain>
    </source>
</reference>
<dbReference type="Pfam" id="PF02643">
    <property type="entry name" value="DUF192"/>
    <property type="match status" value="1"/>
</dbReference>
<dbReference type="InterPro" id="IPR003795">
    <property type="entry name" value="DUF192"/>
</dbReference>
<evidence type="ECO:0000313" key="3">
    <source>
        <dbReference type="EMBL" id="WAL62245.1"/>
    </source>
</evidence>
<dbReference type="RefSeq" id="WP_268612450.1">
    <property type="nucleotide sequence ID" value="NZ_CP113797.1"/>
</dbReference>
<organism evidence="3 4">
    <name type="scientific">Thermocoleostomius sinensis A174</name>
    <dbReference type="NCBI Taxonomy" id="2016057"/>
    <lineage>
        <taxon>Bacteria</taxon>
        <taxon>Bacillati</taxon>
        <taxon>Cyanobacteriota</taxon>
        <taxon>Cyanophyceae</taxon>
        <taxon>Oculatellales</taxon>
        <taxon>Oculatellaceae</taxon>
        <taxon>Thermocoleostomius</taxon>
    </lineage>
</organism>
<evidence type="ECO:0000256" key="2">
    <source>
        <dbReference type="SAM" id="SignalP"/>
    </source>
</evidence>
<protein>
    <submittedName>
        <fullName evidence="3">DUF192 domain-containing protein</fullName>
    </submittedName>
</protein>
<dbReference type="EMBL" id="CP113797">
    <property type="protein sequence ID" value="WAL62245.1"/>
    <property type="molecule type" value="Genomic_DNA"/>
</dbReference>
<dbReference type="PROSITE" id="PS51257">
    <property type="entry name" value="PROKAR_LIPOPROTEIN"/>
    <property type="match status" value="1"/>
</dbReference>
<evidence type="ECO:0000313" key="4">
    <source>
        <dbReference type="Proteomes" id="UP001163152"/>
    </source>
</evidence>
<dbReference type="AlphaFoldDB" id="A0A9E8ZF64"/>
<dbReference type="KEGG" id="tsin:OXH18_09725"/>
<feature type="signal peptide" evidence="2">
    <location>
        <begin position="1"/>
        <end position="34"/>
    </location>
</feature>
<feature type="region of interest" description="Disordered" evidence="1">
    <location>
        <begin position="32"/>
        <end position="72"/>
    </location>
</feature>